<dbReference type="RefSeq" id="WP_237345594.1">
    <property type="nucleotide sequence ID" value="NZ_JABWGX010000011.1"/>
</dbReference>
<accession>A0ABU0LD82</accession>
<feature type="signal peptide" evidence="2">
    <location>
        <begin position="1"/>
        <end position="30"/>
    </location>
</feature>
<dbReference type="EMBL" id="JAUSVY010000003">
    <property type="protein sequence ID" value="MDQ0505091.1"/>
    <property type="molecule type" value="Genomic_DNA"/>
</dbReference>
<protein>
    <recommendedName>
        <fullName evidence="5">DUF3617 family protein</fullName>
    </recommendedName>
</protein>
<dbReference type="Proteomes" id="UP001241747">
    <property type="component" value="Unassembled WGS sequence"/>
</dbReference>
<dbReference type="InterPro" id="IPR022061">
    <property type="entry name" value="DUF3617"/>
</dbReference>
<name>A0ABU0LD82_XANAG</name>
<keyword evidence="2" id="KW-0732">Signal</keyword>
<evidence type="ECO:0000256" key="1">
    <source>
        <dbReference type="SAM" id="MobiDB-lite"/>
    </source>
</evidence>
<comment type="caution">
    <text evidence="3">The sequence shown here is derived from an EMBL/GenBank/DDBJ whole genome shotgun (WGS) entry which is preliminary data.</text>
</comment>
<organism evidence="3 4">
    <name type="scientific">Xanthobacter agilis</name>
    <dbReference type="NCBI Taxonomy" id="47492"/>
    <lineage>
        <taxon>Bacteria</taxon>
        <taxon>Pseudomonadati</taxon>
        <taxon>Pseudomonadota</taxon>
        <taxon>Alphaproteobacteria</taxon>
        <taxon>Hyphomicrobiales</taxon>
        <taxon>Xanthobacteraceae</taxon>
        <taxon>Xanthobacter</taxon>
    </lineage>
</organism>
<sequence length="148" mass="15898">MVNPFPAPRVICLAIITTLAATGGTTPARAQERMQPGQWEFESQFKSGASGAMSSVDARCIDEDSARGARGSADDIREAIKAQAPGCKIEEVTAEAERVTFRQTCDSLLQTAEFYYRRTTMEGKVTMTSPGAPPMILTSHGKRVGPCP</sequence>
<keyword evidence="4" id="KW-1185">Reference proteome</keyword>
<dbReference type="Pfam" id="PF12276">
    <property type="entry name" value="DUF3617"/>
    <property type="match status" value="1"/>
</dbReference>
<evidence type="ECO:0000256" key="2">
    <source>
        <dbReference type="SAM" id="SignalP"/>
    </source>
</evidence>
<evidence type="ECO:0000313" key="4">
    <source>
        <dbReference type="Proteomes" id="UP001241747"/>
    </source>
</evidence>
<feature type="region of interest" description="Disordered" evidence="1">
    <location>
        <begin position="126"/>
        <end position="148"/>
    </location>
</feature>
<proteinExistence type="predicted"/>
<reference evidence="3 4" key="1">
    <citation type="submission" date="2023-07" db="EMBL/GenBank/DDBJ databases">
        <title>Genomic Encyclopedia of Type Strains, Phase IV (KMG-IV): sequencing the most valuable type-strain genomes for metagenomic binning, comparative biology and taxonomic classification.</title>
        <authorList>
            <person name="Goeker M."/>
        </authorList>
    </citation>
    <scope>NUCLEOTIDE SEQUENCE [LARGE SCALE GENOMIC DNA]</scope>
    <source>
        <strain evidence="3 4">DSM 3770</strain>
    </source>
</reference>
<feature type="chain" id="PRO_5045055766" description="DUF3617 family protein" evidence="2">
    <location>
        <begin position="31"/>
        <end position="148"/>
    </location>
</feature>
<evidence type="ECO:0000313" key="3">
    <source>
        <dbReference type="EMBL" id="MDQ0505091.1"/>
    </source>
</evidence>
<gene>
    <name evidence="3" type="ORF">QOZ94_001873</name>
</gene>
<evidence type="ECO:0008006" key="5">
    <source>
        <dbReference type="Google" id="ProtNLM"/>
    </source>
</evidence>